<dbReference type="PhylomeDB" id="A0A0G4HHL0"/>
<organism evidence="2">
    <name type="scientific">Chromera velia CCMP2878</name>
    <dbReference type="NCBI Taxonomy" id="1169474"/>
    <lineage>
        <taxon>Eukaryota</taxon>
        <taxon>Sar</taxon>
        <taxon>Alveolata</taxon>
        <taxon>Colpodellida</taxon>
        <taxon>Chromeraceae</taxon>
        <taxon>Chromera</taxon>
    </lineage>
</organism>
<reference evidence="2" key="1">
    <citation type="submission" date="2014-11" db="EMBL/GenBank/DDBJ databases">
        <authorList>
            <person name="Otto D Thomas"/>
            <person name="Naeem Raeece"/>
        </authorList>
    </citation>
    <scope>NUCLEOTIDE SEQUENCE</scope>
</reference>
<accession>A0A0G4HHL0</accession>
<gene>
    <name evidence="2" type="ORF">Cvel_6833</name>
</gene>
<evidence type="ECO:0000313" key="2">
    <source>
        <dbReference type="EMBL" id="CEM43432.1"/>
    </source>
</evidence>
<proteinExistence type="predicted"/>
<dbReference type="EMBL" id="CDMZ01002683">
    <property type="protein sequence ID" value="CEM43432.1"/>
    <property type="molecule type" value="Genomic_DNA"/>
</dbReference>
<dbReference type="AlphaFoldDB" id="A0A0G4HHL0"/>
<protein>
    <submittedName>
        <fullName evidence="2">Uncharacterized protein</fullName>
    </submittedName>
</protein>
<name>A0A0G4HHL0_9ALVE</name>
<dbReference type="VEuPathDB" id="CryptoDB:Cvel_6833"/>
<sequence length="224" mass="25616">METRATTEMKEAIFKSVRKEFETKFTALDEKLDLILKAQQPKQKEAKPAKASLPPATLTLPRQPPQQKQEDEDDSPVPPFVDSPRTPVYETRPSQPHAQSVAFPPSRFFPPSSPKKKGKKVDMSACPKFESKAAIKTFHELWSSFQRVYLKRENFASTQKWRDQILFALNNASNGHAQFKTDVRRLRKGKNIPIEKVVVYLVEDYMSAVLAQQLSVQDLLDNFP</sequence>
<evidence type="ECO:0000256" key="1">
    <source>
        <dbReference type="SAM" id="MobiDB-lite"/>
    </source>
</evidence>
<feature type="region of interest" description="Disordered" evidence="1">
    <location>
        <begin position="39"/>
        <end position="121"/>
    </location>
</feature>